<dbReference type="Gene3D" id="1.20.120.450">
    <property type="entry name" value="dinb family like domain"/>
    <property type="match status" value="1"/>
</dbReference>
<protein>
    <submittedName>
        <fullName evidence="2">DinB superfamily protein</fullName>
    </submittedName>
</protein>
<sequence>MKWFDRKFEFTFSADYLPSILERLSGTPARLEEKLSSIPKIIHSNRFDNAWSIKENIGHLIDLEPLWITRVEQILEGEEQLMPTDLRNRKTDEANHNAVKLSRLLLDFRKIRQQFVELLKSVPKDKLENFALHPRLQQPMRIIDIAYFTAEHDDHHLARITEISNHLM</sequence>
<dbReference type="Proteomes" id="UP000315971">
    <property type="component" value="Unassembled WGS sequence"/>
</dbReference>
<keyword evidence="3" id="KW-1185">Reference proteome</keyword>
<evidence type="ECO:0000313" key="2">
    <source>
        <dbReference type="EMBL" id="SMO55912.1"/>
    </source>
</evidence>
<dbReference type="EMBL" id="FXSZ01000003">
    <property type="protein sequence ID" value="SMO55912.1"/>
    <property type="molecule type" value="Genomic_DNA"/>
</dbReference>
<dbReference type="OrthoDB" id="1431064at2"/>
<dbReference type="Pfam" id="PF12867">
    <property type="entry name" value="DinB_2"/>
    <property type="match status" value="1"/>
</dbReference>
<proteinExistence type="predicted"/>
<evidence type="ECO:0000313" key="3">
    <source>
        <dbReference type="Proteomes" id="UP000315971"/>
    </source>
</evidence>
<feature type="domain" description="DinB-like" evidence="1">
    <location>
        <begin position="28"/>
        <end position="158"/>
    </location>
</feature>
<gene>
    <name evidence="2" type="ORF">SAMN06265350_103299</name>
</gene>
<reference evidence="2 3" key="1">
    <citation type="submission" date="2017-05" db="EMBL/GenBank/DDBJ databases">
        <authorList>
            <person name="Varghese N."/>
            <person name="Submissions S."/>
        </authorList>
    </citation>
    <scope>NUCLEOTIDE SEQUENCE [LARGE SCALE GENOMIC DNA]</scope>
    <source>
        <strain evidence="2 3">DSM 21342</strain>
    </source>
</reference>
<dbReference type="SUPFAM" id="SSF109854">
    <property type="entry name" value="DinB/YfiT-like putative metalloenzymes"/>
    <property type="match status" value="1"/>
</dbReference>
<dbReference type="RefSeq" id="WP_142602717.1">
    <property type="nucleotide sequence ID" value="NZ_FXSZ01000003.1"/>
</dbReference>
<accession>A0A521C8U1</accession>
<dbReference type="AlphaFoldDB" id="A0A521C8U1"/>
<evidence type="ECO:0000259" key="1">
    <source>
        <dbReference type="Pfam" id="PF12867"/>
    </source>
</evidence>
<dbReference type="InterPro" id="IPR024775">
    <property type="entry name" value="DinB-like"/>
</dbReference>
<name>A0A521C8U1_9SPHI</name>
<organism evidence="2 3">
    <name type="scientific">Solitalea koreensis</name>
    <dbReference type="NCBI Taxonomy" id="543615"/>
    <lineage>
        <taxon>Bacteria</taxon>
        <taxon>Pseudomonadati</taxon>
        <taxon>Bacteroidota</taxon>
        <taxon>Sphingobacteriia</taxon>
        <taxon>Sphingobacteriales</taxon>
        <taxon>Sphingobacteriaceae</taxon>
        <taxon>Solitalea</taxon>
    </lineage>
</organism>
<dbReference type="InterPro" id="IPR034660">
    <property type="entry name" value="DinB/YfiT-like"/>
</dbReference>